<dbReference type="EMBL" id="NCVQ01000008">
    <property type="protein sequence ID" value="PWZ15854.1"/>
    <property type="molecule type" value="Genomic_DNA"/>
</dbReference>
<gene>
    <name evidence="1" type="ORF">Zm00014a_029510</name>
</gene>
<comment type="caution">
    <text evidence="1">The sequence shown here is derived from an EMBL/GenBank/DDBJ whole genome shotgun (WGS) entry which is preliminary data.</text>
</comment>
<dbReference type="AlphaFoldDB" id="A0A3L6E4K3"/>
<evidence type="ECO:0000313" key="1">
    <source>
        <dbReference type="EMBL" id="PWZ15854.1"/>
    </source>
</evidence>
<accession>A0A3L6E4K3</accession>
<name>A0A3L6E4K3_MAIZE</name>
<reference evidence="1" key="1">
    <citation type="journal article" date="2018" name="Nat. Genet.">
        <title>Extensive intraspecific gene order and gene structural variations between Mo17 and other maize genomes.</title>
        <authorList>
            <person name="Sun S."/>
            <person name="Zhou Y."/>
            <person name="Chen J."/>
            <person name="Shi J."/>
            <person name="Zhao H."/>
            <person name="Zhao H."/>
            <person name="Song W."/>
            <person name="Zhang M."/>
            <person name="Cui Y."/>
            <person name="Dong X."/>
            <person name="Liu H."/>
            <person name="Ma X."/>
            <person name="Jiao Y."/>
            <person name="Wang B."/>
            <person name="Wei X."/>
            <person name="Stein J.C."/>
            <person name="Glaubitz J.C."/>
            <person name="Lu F."/>
            <person name="Yu G."/>
            <person name="Liang C."/>
            <person name="Fengler K."/>
            <person name="Li B."/>
            <person name="Rafalski A."/>
            <person name="Schnable P.S."/>
            <person name="Ware D.H."/>
            <person name="Buckler E.S."/>
            <person name="Lai J."/>
        </authorList>
    </citation>
    <scope>NUCLEOTIDE SEQUENCE [LARGE SCALE GENOMIC DNA]</scope>
    <source>
        <tissue evidence="1">Seedling</tissue>
    </source>
</reference>
<organism evidence="1">
    <name type="scientific">Zea mays</name>
    <name type="common">Maize</name>
    <dbReference type="NCBI Taxonomy" id="4577"/>
    <lineage>
        <taxon>Eukaryota</taxon>
        <taxon>Viridiplantae</taxon>
        <taxon>Streptophyta</taxon>
        <taxon>Embryophyta</taxon>
        <taxon>Tracheophyta</taxon>
        <taxon>Spermatophyta</taxon>
        <taxon>Magnoliopsida</taxon>
        <taxon>Liliopsida</taxon>
        <taxon>Poales</taxon>
        <taxon>Poaceae</taxon>
        <taxon>PACMAD clade</taxon>
        <taxon>Panicoideae</taxon>
        <taxon>Andropogonodae</taxon>
        <taxon>Andropogoneae</taxon>
        <taxon>Tripsacinae</taxon>
        <taxon>Zea</taxon>
    </lineage>
</organism>
<sequence length="81" mass="9221">MESPPALQLHMRRRRSANYQPTTWDYDSICSLLRQDPLGSQQQEEQAAAAAAVTEAESVQASLKDSVRRLLLLCQHLRQEQ</sequence>
<protein>
    <submittedName>
        <fullName evidence="1">Uncharacterized protein</fullName>
    </submittedName>
</protein>
<proteinExistence type="predicted"/>
<dbReference type="Proteomes" id="UP000251960">
    <property type="component" value="Chromosome 7"/>
</dbReference>